<dbReference type="RefSeq" id="WP_343949904.1">
    <property type="nucleotide sequence ID" value="NZ_BAAAHQ010000010.1"/>
</dbReference>
<dbReference type="Proteomes" id="UP001501578">
    <property type="component" value="Unassembled WGS sequence"/>
</dbReference>
<feature type="signal peptide" evidence="4">
    <location>
        <begin position="1"/>
        <end position="21"/>
    </location>
</feature>
<reference evidence="6 7" key="1">
    <citation type="journal article" date="2019" name="Int. J. Syst. Evol. Microbiol.">
        <title>The Global Catalogue of Microorganisms (GCM) 10K type strain sequencing project: providing services to taxonomists for standard genome sequencing and annotation.</title>
        <authorList>
            <consortium name="The Broad Institute Genomics Platform"/>
            <consortium name="The Broad Institute Genome Sequencing Center for Infectious Disease"/>
            <person name="Wu L."/>
            <person name="Ma J."/>
        </authorList>
    </citation>
    <scope>NUCLEOTIDE SEQUENCE [LARGE SCALE GENOMIC DNA]</scope>
    <source>
        <strain evidence="6 7">JCM 11136</strain>
    </source>
</reference>
<keyword evidence="7" id="KW-1185">Reference proteome</keyword>
<keyword evidence="2" id="KW-0238">DNA-binding</keyword>
<evidence type="ECO:0000313" key="6">
    <source>
        <dbReference type="EMBL" id="GAA0924064.1"/>
    </source>
</evidence>
<dbReference type="CDD" id="cd06170">
    <property type="entry name" value="LuxR_C_like"/>
    <property type="match status" value="1"/>
</dbReference>
<keyword evidence="1" id="KW-0805">Transcription regulation</keyword>
<keyword evidence="4" id="KW-0732">Signal</keyword>
<dbReference type="SMART" id="SM00421">
    <property type="entry name" value="HTH_LUXR"/>
    <property type="match status" value="1"/>
</dbReference>
<dbReference type="PROSITE" id="PS50043">
    <property type="entry name" value="HTH_LUXR_2"/>
    <property type="match status" value="1"/>
</dbReference>
<dbReference type="SUPFAM" id="SSF46894">
    <property type="entry name" value="C-terminal effector domain of the bipartite response regulators"/>
    <property type="match status" value="1"/>
</dbReference>
<proteinExistence type="predicted"/>
<dbReference type="Gene3D" id="1.10.10.10">
    <property type="entry name" value="Winged helix-like DNA-binding domain superfamily/Winged helix DNA-binding domain"/>
    <property type="match status" value="1"/>
</dbReference>
<evidence type="ECO:0000256" key="2">
    <source>
        <dbReference type="ARBA" id="ARBA00023125"/>
    </source>
</evidence>
<gene>
    <name evidence="6" type="ORF">GCM10009560_24400</name>
</gene>
<accession>A0ABN1P7Z0</accession>
<dbReference type="PRINTS" id="PR00038">
    <property type="entry name" value="HTHLUXR"/>
</dbReference>
<dbReference type="Pfam" id="PF00196">
    <property type="entry name" value="GerE"/>
    <property type="match status" value="1"/>
</dbReference>
<keyword evidence="3" id="KW-0804">Transcription</keyword>
<evidence type="ECO:0000259" key="5">
    <source>
        <dbReference type="PROSITE" id="PS50043"/>
    </source>
</evidence>
<evidence type="ECO:0000256" key="4">
    <source>
        <dbReference type="SAM" id="SignalP"/>
    </source>
</evidence>
<protein>
    <recommendedName>
        <fullName evidence="5">HTH luxR-type domain-containing protein</fullName>
    </recommendedName>
</protein>
<evidence type="ECO:0000256" key="3">
    <source>
        <dbReference type="ARBA" id="ARBA00023163"/>
    </source>
</evidence>
<dbReference type="InterPro" id="IPR016032">
    <property type="entry name" value="Sig_transdc_resp-reg_C-effctor"/>
</dbReference>
<feature type="chain" id="PRO_5046177780" description="HTH luxR-type domain-containing protein" evidence="4">
    <location>
        <begin position="22"/>
        <end position="69"/>
    </location>
</feature>
<dbReference type="PROSITE" id="PS00622">
    <property type="entry name" value="HTH_LUXR_1"/>
    <property type="match status" value="1"/>
</dbReference>
<organism evidence="6 7">
    <name type="scientific">Nonomuraea longicatena</name>
    <dbReference type="NCBI Taxonomy" id="83682"/>
    <lineage>
        <taxon>Bacteria</taxon>
        <taxon>Bacillati</taxon>
        <taxon>Actinomycetota</taxon>
        <taxon>Actinomycetes</taxon>
        <taxon>Streptosporangiales</taxon>
        <taxon>Streptosporangiaceae</taxon>
        <taxon>Nonomuraea</taxon>
    </lineage>
</organism>
<dbReference type="PANTHER" id="PTHR44688:SF16">
    <property type="entry name" value="DNA-BINDING TRANSCRIPTIONAL ACTIVATOR DEVR_DOSR"/>
    <property type="match status" value="1"/>
</dbReference>
<dbReference type="PANTHER" id="PTHR44688">
    <property type="entry name" value="DNA-BINDING TRANSCRIPTIONAL ACTIVATOR DEVR_DOSR"/>
    <property type="match status" value="1"/>
</dbReference>
<sequence>MRKTAVVFATTIMLARGLTNAEIGAILGISAATVKDHVASVLAKLGVRDRLHATIFAYASGFIHPTGDL</sequence>
<evidence type="ECO:0000313" key="7">
    <source>
        <dbReference type="Proteomes" id="UP001501578"/>
    </source>
</evidence>
<feature type="domain" description="HTH luxR-type" evidence="5">
    <location>
        <begin position="1"/>
        <end position="61"/>
    </location>
</feature>
<dbReference type="EMBL" id="BAAAHQ010000010">
    <property type="protein sequence ID" value="GAA0924064.1"/>
    <property type="molecule type" value="Genomic_DNA"/>
</dbReference>
<evidence type="ECO:0000256" key="1">
    <source>
        <dbReference type="ARBA" id="ARBA00023015"/>
    </source>
</evidence>
<dbReference type="InterPro" id="IPR000792">
    <property type="entry name" value="Tscrpt_reg_LuxR_C"/>
</dbReference>
<dbReference type="InterPro" id="IPR036388">
    <property type="entry name" value="WH-like_DNA-bd_sf"/>
</dbReference>
<name>A0ABN1P7Z0_9ACTN</name>
<comment type="caution">
    <text evidence="6">The sequence shown here is derived from an EMBL/GenBank/DDBJ whole genome shotgun (WGS) entry which is preliminary data.</text>
</comment>